<dbReference type="AlphaFoldDB" id="A0A9X1FYR5"/>
<dbReference type="Pfam" id="PF00072">
    <property type="entry name" value="Response_reg"/>
    <property type="match status" value="1"/>
</dbReference>
<dbReference type="Pfam" id="PF00196">
    <property type="entry name" value="GerE"/>
    <property type="match status" value="1"/>
</dbReference>
<evidence type="ECO:0000313" key="10">
    <source>
        <dbReference type="Proteomes" id="UP001138661"/>
    </source>
</evidence>
<dbReference type="PROSITE" id="PS50110">
    <property type="entry name" value="RESPONSE_REGULATORY"/>
    <property type="match status" value="1"/>
</dbReference>
<dbReference type="PANTHER" id="PTHR44688">
    <property type="entry name" value="DNA-BINDING TRANSCRIPTIONAL ACTIVATOR DEVR_DOSR"/>
    <property type="match status" value="1"/>
</dbReference>
<protein>
    <submittedName>
        <fullName evidence="9">Response regulator</fullName>
    </submittedName>
</protein>
<dbReference type="PROSITE" id="PS50043">
    <property type="entry name" value="HTH_LUXR_2"/>
    <property type="match status" value="1"/>
</dbReference>
<reference evidence="9" key="1">
    <citation type="submission" date="2021-07" db="EMBL/GenBank/DDBJ databases">
        <title>Roseobacter insulae sp. nov., isolated from a tidal flat.</title>
        <authorList>
            <person name="Park S."/>
            <person name="Yoon J.-H."/>
        </authorList>
    </citation>
    <scope>NUCLEOTIDE SEQUENCE</scope>
    <source>
        <strain evidence="9">YSTF-M11</strain>
    </source>
</reference>
<keyword evidence="5" id="KW-0804">Transcription</keyword>
<dbReference type="PANTHER" id="PTHR44688:SF16">
    <property type="entry name" value="DNA-BINDING TRANSCRIPTIONAL ACTIVATOR DEVR_DOSR"/>
    <property type="match status" value="1"/>
</dbReference>
<dbReference type="FunFam" id="3.40.50.2300:FF:000018">
    <property type="entry name" value="DNA-binding transcriptional regulator NtrC"/>
    <property type="match status" value="1"/>
</dbReference>
<accession>A0A9X1FYR5</accession>
<evidence type="ECO:0000256" key="1">
    <source>
        <dbReference type="ARBA" id="ARBA00022553"/>
    </source>
</evidence>
<dbReference type="CDD" id="cd06170">
    <property type="entry name" value="LuxR_C_like"/>
    <property type="match status" value="1"/>
</dbReference>
<evidence type="ECO:0000256" key="3">
    <source>
        <dbReference type="ARBA" id="ARBA00023015"/>
    </source>
</evidence>
<dbReference type="GO" id="GO:0000160">
    <property type="term" value="P:phosphorelay signal transduction system"/>
    <property type="evidence" value="ECO:0007669"/>
    <property type="project" value="UniProtKB-KW"/>
</dbReference>
<dbReference type="RefSeq" id="WP_219506434.1">
    <property type="nucleotide sequence ID" value="NZ_JAHXDN010000006.1"/>
</dbReference>
<evidence type="ECO:0000256" key="2">
    <source>
        <dbReference type="ARBA" id="ARBA00023012"/>
    </source>
</evidence>
<evidence type="ECO:0000259" key="7">
    <source>
        <dbReference type="PROSITE" id="PS50043"/>
    </source>
</evidence>
<keyword evidence="3" id="KW-0805">Transcription regulation</keyword>
<proteinExistence type="predicted"/>
<dbReference type="SMART" id="SM00448">
    <property type="entry name" value="REC"/>
    <property type="match status" value="1"/>
</dbReference>
<dbReference type="Proteomes" id="UP001138661">
    <property type="component" value="Unassembled WGS sequence"/>
</dbReference>
<dbReference type="InterPro" id="IPR000792">
    <property type="entry name" value="Tscrpt_reg_LuxR_C"/>
</dbReference>
<sequence length="211" mass="23544">MNSAPEPCIFIVDDDEDIRASLSRALRTRGYATEAFASAQAFLDAYHPEQSGCLILDYGMPAMSGLELQELLVTKGISLPIIFITGHGGVPESVRAMKLGAIDFLEKPFRQEVLIKQIDAALELDAKGRRGRDRARNAKERFTNLTDREKEIAELLVSNPSSASSKDVARHLDISPRTVDHHRARILEKMRVNSVAELVDLSISTRLFERR</sequence>
<comment type="caution">
    <text evidence="9">The sequence shown here is derived from an EMBL/GenBank/DDBJ whole genome shotgun (WGS) entry which is preliminary data.</text>
</comment>
<gene>
    <name evidence="9" type="ORF">KX928_20625</name>
</gene>
<dbReference type="EMBL" id="JAHXDN010000006">
    <property type="protein sequence ID" value="MBW4710199.1"/>
    <property type="molecule type" value="Genomic_DNA"/>
</dbReference>
<keyword evidence="1 6" id="KW-0597">Phosphoprotein</keyword>
<keyword evidence="10" id="KW-1185">Reference proteome</keyword>
<dbReference type="GO" id="GO:0006355">
    <property type="term" value="P:regulation of DNA-templated transcription"/>
    <property type="evidence" value="ECO:0007669"/>
    <property type="project" value="InterPro"/>
</dbReference>
<organism evidence="9 10">
    <name type="scientific">Roseobacter insulae</name>
    <dbReference type="NCBI Taxonomy" id="2859783"/>
    <lineage>
        <taxon>Bacteria</taxon>
        <taxon>Pseudomonadati</taxon>
        <taxon>Pseudomonadota</taxon>
        <taxon>Alphaproteobacteria</taxon>
        <taxon>Rhodobacterales</taxon>
        <taxon>Roseobacteraceae</taxon>
        <taxon>Roseobacter</taxon>
    </lineage>
</organism>
<feature type="domain" description="Response regulatory" evidence="8">
    <location>
        <begin position="8"/>
        <end position="122"/>
    </location>
</feature>
<name>A0A9X1FYR5_9RHOB</name>
<dbReference type="CDD" id="cd17537">
    <property type="entry name" value="REC_FixJ"/>
    <property type="match status" value="1"/>
</dbReference>
<evidence type="ECO:0000259" key="8">
    <source>
        <dbReference type="PROSITE" id="PS50110"/>
    </source>
</evidence>
<keyword evidence="4" id="KW-0238">DNA-binding</keyword>
<dbReference type="InterPro" id="IPR001789">
    <property type="entry name" value="Sig_transdc_resp-reg_receiver"/>
</dbReference>
<keyword evidence="2" id="KW-0902">Two-component regulatory system</keyword>
<evidence type="ECO:0000256" key="6">
    <source>
        <dbReference type="PROSITE-ProRule" id="PRU00169"/>
    </source>
</evidence>
<dbReference type="SMART" id="SM00421">
    <property type="entry name" value="HTH_LUXR"/>
    <property type="match status" value="1"/>
</dbReference>
<feature type="modified residue" description="4-aspartylphosphate" evidence="6">
    <location>
        <position position="57"/>
    </location>
</feature>
<evidence type="ECO:0000313" key="9">
    <source>
        <dbReference type="EMBL" id="MBW4710199.1"/>
    </source>
</evidence>
<feature type="domain" description="HTH luxR-type" evidence="7">
    <location>
        <begin position="138"/>
        <end position="206"/>
    </location>
</feature>
<dbReference type="GO" id="GO:0003677">
    <property type="term" value="F:DNA binding"/>
    <property type="evidence" value="ECO:0007669"/>
    <property type="project" value="UniProtKB-KW"/>
</dbReference>
<evidence type="ECO:0000256" key="4">
    <source>
        <dbReference type="ARBA" id="ARBA00023125"/>
    </source>
</evidence>
<evidence type="ECO:0000256" key="5">
    <source>
        <dbReference type="ARBA" id="ARBA00023163"/>
    </source>
</evidence>